<sequence>MKSGDLVVENTLPCLTVFLSFDLMHQIQIQMTAPLKLSYAEKLHKLESQYSKLLNTSRNQERHLDTLHDFVSRATRELIWLNEKEEEEVAYDWSERNPNITRKKEYHAVCIGSIIQRETLSHL</sequence>
<dbReference type="Gene3D" id="1.20.58.60">
    <property type="match status" value="1"/>
</dbReference>
<organism evidence="1 2">
    <name type="scientific">Callipepla squamata</name>
    <name type="common">Scaled quail</name>
    <dbReference type="NCBI Taxonomy" id="9009"/>
    <lineage>
        <taxon>Eukaryota</taxon>
        <taxon>Metazoa</taxon>
        <taxon>Chordata</taxon>
        <taxon>Craniata</taxon>
        <taxon>Vertebrata</taxon>
        <taxon>Euteleostomi</taxon>
        <taxon>Archelosauria</taxon>
        <taxon>Archosauria</taxon>
        <taxon>Dinosauria</taxon>
        <taxon>Saurischia</taxon>
        <taxon>Theropoda</taxon>
        <taxon>Coelurosauria</taxon>
        <taxon>Aves</taxon>
        <taxon>Neognathae</taxon>
        <taxon>Galloanserae</taxon>
        <taxon>Galliformes</taxon>
        <taxon>Odontophoridae</taxon>
        <taxon>Callipepla</taxon>
    </lineage>
</organism>
<dbReference type="GO" id="GO:0031581">
    <property type="term" value="P:hemidesmosome assembly"/>
    <property type="evidence" value="ECO:0007669"/>
    <property type="project" value="TreeGrafter"/>
</dbReference>
<gene>
    <name evidence="1" type="ORF">ASZ78_000906</name>
</gene>
<dbReference type="GO" id="GO:0005737">
    <property type="term" value="C:cytoplasm"/>
    <property type="evidence" value="ECO:0007669"/>
    <property type="project" value="TreeGrafter"/>
</dbReference>
<dbReference type="GO" id="GO:0005882">
    <property type="term" value="C:intermediate filament"/>
    <property type="evidence" value="ECO:0007669"/>
    <property type="project" value="TreeGrafter"/>
</dbReference>
<dbReference type="InterPro" id="IPR043197">
    <property type="entry name" value="Plakin"/>
</dbReference>
<dbReference type="GO" id="GO:0030056">
    <property type="term" value="C:hemidesmosome"/>
    <property type="evidence" value="ECO:0007669"/>
    <property type="project" value="TreeGrafter"/>
</dbReference>
<protein>
    <submittedName>
        <fullName evidence="1">Uncharacterized protein</fullName>
    </submittedName>
</protein>
<dbReference type="EMBL" id="MCFN01000915">
    <property type="protein sequence ID" value="OXB54449.1"/>
    <property type="molecule type" value="Genomic_DNA"/>
</dbReference>
<keyword evidence="2" id="KW-1185">Reference proteome</keyword>
<dbReference type="Proteomes" id="UP000198323">
    <property type="component" value="Unassembled WGS sequence"/>
</dbReference>
<dbReference type="GO" id="GO:0008017">
    <property type="term" value="F:microtubule binding"/>
    <property type="evidence" value="ECO:0007669"/>
    <property type="project" value="TreeGrafter"/>
</dbReference>
<proteinExistence type="predicted"/>
<dbReference type="OrthoDB" id="18740at2759"/>
<dbReference type="PANTHER" id="PTHR23169">
    <property type="entry name" value="ENVOPLAKIN"/>
    <property type="match status" value="1"/>
</dbReference>
<dbReference type="GO" id="GO:0042060">
    <property type="term" value="P:wound healing"/>
    <property type="evidence" value="ECO:0007669"/>
    <property type="project" value="TreeGrafter"/>
</dbReference>
<dbReference type="STRING" id="9009.A0A226MHF1"/>
<accession>A0A226MHF1</accession>
<evidence type="ECO:0000313" key="2">
    <source>
        <dbReference type="Proteomes" id="UP000198323"/>
    </source>
</evidence>
<evidence type="ECO:0000313" key="1">
    <source>
        <dbReference type="EMBL" id="OXB54449.1"/>
    </source>
</evidence>
<comment type="caution">
    <text evidence="1">The sequence shown here is derived from an EMBL/GenBank/DDBJ whole genome shotgun (WGS) entry which is preliminary data.</text>
</comment>
<name>A0A226MHF1_CALSU</name>
<dbReference type="PANTHER" id="PTHR23169:SF24">
    <property type="entry name" value="DYSTONIN"/>
    <property type="match status" value="1"/>
</dbReference>
<reference evidence="1 2" key="1">
    <citation type="submission" date="2016-07" db="EMBL/GenBank/DDBJ databases">
        <title>Disparate Historic Effective Population Sizes Predicted by Modern Levels of Genome Diversity for the Scaled Quail (Callipepla squamata) and the Northern Bobwhite (Colinus virginianus): Inferences from First and Second Generation Draft Genome Assemblies for Sympatric New World Quail.</title>
        <authorList>
            <person name="Oldeschulte D.L."/>
            <person name="Halley Y.A."/>
            <person name="Bhattarai E.K."/>
            <person name="Brashear W.A."/>
            <person name="Hill J."/>
            <person name="Metz R.P."/>
            <person name="Johnson C.D."/>
            <person name="Rollins D."/>
            <person name="Peterson M.J."/>
            <person name="Bickhart D.M."/>
            <person name="Decker J.E."/>
            <person name="Seabury C.M."/>
        </authorList>
    </citation>
    <scope>NUCLEOTIDE SEQUENCE [LARGE SCALE GENOMIC DNA]</scope>
    <source>
        <strain evidence="1 2">Texas</strain>
        <tissue evidence="1">Leg muscle</tissue>
    </source>
</reference>
<dbReference type="GO" id="GO:0005198">
    <property type="term" value="F:structural molecule activity"/>
    <property type="evidence" value="ECO:0007669"/>
    <property type="project" value="TreeGrafter"/>
</dbReference>
<dbReference type="GO" id="GO:0016020">
    <property type="term" value="C:membrane"/>
    <property type="evidence" value="ECO:0007669"/>
    <property type="project" value="TreeGrafter"/>
</dbReference>
<dbReference type="GO" id="GO:0045104">
    <property type="term" value="P:intermediate filament cytoskeleton organization"/>
    <property type="evidence" value="ECO:0007669"/>
    <property type="project" value="InterPro"/>
</dbReference>
<dbReference type="SUPFAM" id="SSF46966">
    <property type="entry name" value="Spectrin repeat"/>
    <property type="match status" value="1"/>
</dbReference>
<dbReference type="AlphaFoldDB" id="A0A226MHF1"/>
<dbReference type="GO" id="GO:0005925">
    <property type="term" value="C:focal adhesion"/>
    <property type="evidence" value="ECO:0007669"/>
    <property type="project" value="TreeGrafter"/>
</dbReference>